<dbReference type="Proteomes" id="UP000634136">
    <property type="component" value="Unassembled WGS sequence"/>
</dbReference>
<evidence type="ECO:0000313" key="3">
    <source>
        <dbReference type="Proteomes" id="UP000634136"/>
    </source>
</evidence>
<evidence type="ECO:0000313" key="2">
    <source>
        <dbReference type="EMBL" id="KAF7827514.1"/>
    </source>
</evidence>
<accession>A0A834TTJ3</accession>
<dbReference type="OrthoDB" id="1428651at2759"/>
<reference evidence="2" key="1">
    <citation type="submission" date="2020-09" db="EMBL/GenBank/DDBJ databases">
        <title>Genome-Enabled Discovery of Anthraquinone Biosynthesis in Senna tora.</title>
        <authorList>
            <person name="Kang S.-H."/>
            <person name="Pandey R.P."/>
            <person name="Lee C.-M."/>
            <person name="Sim J.-S."/>
            <person name="Jeong J.-T."/>
            <person name="Choi B.-S."/>
            <person name="Jung M."/>
            <person name="Ginzburg D."/>
            <person name="Zhao K."/>
            <person name="Won S.Y."/>
            <person name="Oh T.-J."/>
            <person name="Yu Y."/>
            <person name="Kim N.-H."/>
            <person name="Lee O.R."/>
            <person name="Lee T.-H."/>
            <person name="Bashyal P."/>
            <person name="Kim T.-S."/>
            <person name="Lee W.-H."/>
            <person name="Kawkins C."/>
            <person name="Kim C.-K."/>
            <person name="Kim J.S."/>
            <person name="Ahn B.O."/>
            <person name="Rhee S.Y."/>
            <person name="Sohng J.K."/>
        </authorList>
    </citation>
    <scope>NUCLEOTIDE SEQUENCE</scope>
    <source>
        <tissue evidence="2">Leaf</tissue>
    </source>
</reference>
<evidence type="ECO:0000259" key="1">
    <source>
        <dbReference type="Pfam" id="PF13456"/>
    </source>
</evidence>
<dbReference type="GO" id="GO:0004523">
    <property type="term" value="F:RNA-DNA hybrid ribonuclease activity"/>
    <property type="evidence" value="ECO:0007669"/>
    <property type="project" value="InterPro"/>
</dbReference>
<keyword evidence="3" id="KW-1185">Reference proteome</keyword>
<sequence length="87" mass="9931">MLSSIWSNEEWMWHQLNEEGKEVLIGCVIHNYLGCCLTAMTKRIPRVVAIDCLEALAVYEAVCFAKALDCLDIEVEGDCKRVFDFTE</sequence>
<dbReference type="InterPro" id="IPR002156">
    <property type="entry name" value="RNaseH_domain"/>
</dbReference>
<dbReference type="AlphaFoldDB" id="A0A834TTJ3"/>
<proteinExistence type="predicted"/>
<dbReference type="GO" id="GO:0003676">
    <property type="term" value="F:nucleic acid binding"/>
    <property type="evidence" value="ECO:0007669"/>
    <property type="project" value="InterPro"/>
</dbReference>
<feature type="domain" description="RNase H type-1" evidence="1">
    <location>
        <begin position="25"/>
        <end position="85"/>
    </location>
</feature>
<protein>
    <recommendedName>
        <fullName evidence="1">RNase H type-1 domain-containing protein</fullName>
    </recommendedName>
</protein>
<gene>
    <name evidence="2" type="ORF">G2W53_018678</name>
</gene>
<dbReference type="EMBL" id="JAAIUW010000006">
    <property type="protein sequence ID" value="KAF7827514.1"/>
    <property type="molecule type" value="Genomic_DNA"/>
</dbReference>
<dbReference type="Pfam" id="PF13456">
    <property type="entry name" value="RVT_3"/>
    <property type="match status" value="1"/>
</dbReference>
<comment type="caution">
    <text evidence="2">The sequence shown here is derived from an EMBL/GenBank/DDBJ whole genome shotgun (WGS) entry which is preliminary data.</text>
</comment>
<organism evidence="2 3">
    <name type="scientific">Senna tora</name>
    <dbReference type="NCBI Taxonomy" id="362788"/>
    <lineage>
        <taxon>Eukaryota</taxon>
        <taxon>Viridiplantae</taxon>
        <taxon>Streptophyta</taxon>
        <taxon>Embryophyta</taxon>
        <taxon>Tracheophyta</taxon>
        <taxon>Spermatophyta</taxon>
        <taxon>Magnoliopsida</taxon>
        <taxon>eudicotyledons</taxon>
        <taxon>Gunneridae</taxon>
        <taxon>Pentapetalae</taxon>
        <taxon>rosids</taxon>
        <taxon>fabids</taxon>
        <taxon>Fabales</taxon>
        <taxon>Fabaceae</taxon>
        <taxon>Caesalpinioideae</taxon>
        <taxon>Cassia clade</taxon>
        <taxon>Senna</taxon>
    </lineage>
</organism>
<name>A0A834TTJ3_9FABA</name>